<reference evidence="7 8" key="2">
    <citation type="submission" date="2016-12" db="EMBL/GenBank/DDBJ databases">
        <title>Draft Genome Sequence of Cystobacter ferrugineus Strain Cbfe23.</title>
        <authorList>
            <person name="Akbar S."/>
            <person name="Dowd S.E."/>
            <person name="Stevens D.C."/>
        </authorList>
    </citation>
    <scope>NUCLEOTIDE SEQUENCE [LARGE SCALE GENOMIC DNA]</scope>
    <source>
        <strain evidence="7 8">Cbfe23</strain>
    </source>
</reference>
<comment type="caution">
    <text evidence="7">The sequence shown here is derived from an EMBL/GenBank/DDBJ whole genome shotgun (WGS) entry which is preliminary data.</text>
</comment>
<dbReference type="EMBL" id="MPIN01000001">
    <property type="protein sequence ID" value="OJH42949.1"/>
    <property type="molecule type" value="Genomic_DNA"/>
</dbReference>
<evidence type="ECO:0000256" key="5">
    <source>
        <dbReference type="SAM" id="MobiDB-lite"/>
    </source>
</evidence>
<feature type="domain" description="Cytochrome c" evidence="6">
    <location>
        <begin position="155"/>
        <end position="241"/>
    </location>
</feature>
<sequence>MALAAVAAPRPTDSAQKAPFHLPRESTLPRGPEGDRIRRGLRLVMLTERELPGYVGNGLRCTSCHLQAGRVRYAAPWVGITGVLPEYRSRSGRMNTLEERINDCFERSMNGKPLPEDGVEMRSIVAYMSWLSQNVPKGRSVEGRGFKHITPRPTPDREQGARLYEARCARCHAHEGRGMKNPDGSYLIPALGGEQSFNIGAGMARLDTAAAFIRWNMPLLQGGTLTDQEAYDIADYFIHLPRPDFARKHEDWPKGGKPRDARY</sequence>
<dbReference type="AlphaFoldDB" id="A0A1L9BL46"/>
<dbReference type="PANTHER" id="PTHR35008">
    <property type="entry name" value="BLL4482 PROTEIN-RELATED"/>
    <property type="match status" value="1"/>
</dbReference>
<dbReference type="PANTHER" id="PTHR35008:SF4">
    <property type="entry name" value="BLL4482 PROTEIN"/>
    <property type="match status" value="1"/>
</dbReference>
<keyword evidence="8" id="KW-1185">Reference proteome</keyword>
<dbReference type="SUPFAM" id="SSF46626">
    <property type="entry name" value="Cytochrome c"/>
    <property type="match status" value="2"/>
</dbReference>
<organism evidence="7 8">
    <name type="scientific">Cystobacter ferrugineus</name>
    <dbReference type="NCBI Taxonomy" id="83449"/>
    <lineage>
        <taxon>Bacteria</taxon>
        <taxon>Pseudomonadati</taxon>
        <taxon>Myxococcota</taxon>
        <taxon>Myxococcia</taxon>
        <taxon>Myxococcales</taxon>
        <taxon>Cystobacterineae</taxon>
        <taxon>Archangiaceae</taxon>
        <taxon>Cystobacter</taxon>
    </lineage>
</organism>
<dbReference type="GO" id="GO:0046872">
    <property type="term" value="F:metal ion binding"/>
    <property type="evidence" value="ECO:0007669"/>
    <property type="project" value="UniProtKB-KW"/>
</dbReference>
<dbReference type="Proteomes" id="UP000182229">
    <property type="component" value="Unassembled WGS sequence"/>
</dbReference>
<evidence type="ECO:0000259" key="6">
    <source>
        <dbReference type="PROSITE" id="PS51007"/>
    </source>
</evidence>
<reference evidence="8" key="1">
    <citation type="submission" date="2016-11" db="EMBL/GenBank/DDBJ databases">
        <authorList>
            <person name="Shukria A."/>
            <person name="Stevens D.C."/>
        </authorList>
    </citation>
    <scope>NUCLEOTIDE SEQUENCE [LARGE SCALE GENOMIC DNA]</scope>
    <source>
        <strain evidence="8">Cbfe23</strain>
    </source>
</reference>
<name>A0A1L9BL46_9BACT</name>
<dbReference type="PROSITE" id="PS51007">
    <property type="entry name" value="CYTC"/>
    <property type="match status" value="1"/>
</dbReference>
<gene>
    <name evidence="7" type="ORF">BON30_05805</name>
</gene>
<evidence type="ECO:0000256" key="2">
    <source>
        <dbReference type="ARBA" id="ARBA00022723"/>
    </source>
</evidence>
<keyword evidence="1 4" id="KW-0349">Heme</keyword>
<accession>A0A1L9BL46</accession>
<evidence type="ECO:0000313" key="7">
    <source>
        <dbReference type="EMBL" id="OJH42949.1"/>
    </source>
</evidence>
<evidence type="ECO:0000256" key="1">
    <source>
        <dbReference type="ARBA" id="ARBA00022617"/>
    </source>
</evidence>
<dbReference type="Pfam" id="PF21342">
    <property type="entry name" value="SoxA-TsdA_cyt-c"/>
    <property type="match status" value="1"/>
</dbReference>
<protein>
    <submittedName>
        <fullName evidence="7">Cytochrome C</fullName>
    </submittedName>
</protein>
<evidence type="ECO:0000256" key="3">
    <source>
        <dbReference type="ARBA" id="ARBA00023004"/>
    </source>
</evidence>
<dbReference type="Gene3D" id="1.10.760.10">
    <property type="entry name" value="Cytochrome c-like domain"/>
    <property type="match status" value="2"/>
</dbReference>
<evidence type="ECO:0000256" key="4">
    <source>
        <dbReference type="PROSITE-ProRule" id="PRU00433"/>
    </source>
</evidence>
<dbReference type="InterPro" id="IPR009056">
    <property type="entry name" value="Cyt_c-like_dom"/>
</dbReference>
<keyword evidence="2 4" id="KW-0479">Metal-binding</keyword>
<dbReference type="GO" id="GO:0020037">
    <property type="term" value="F:heme binding"/>
    <property type="evidence" value="ECO:0007669"/>
    <property type="project" value="InterPro"/>
</dbReference>
<dbReference type="InterPro" id="IPR051459">
    <property type="entry name" value="Cytochrome_c-type_DH"/>
</dbReference>
<dbReference type="Pfam" id="PF13442">
    <property type="entry name" value="Cytochrome_CBB3"/>
    <property type="match status" value="1"/>
</dbReference>
<proteinExistence type="predicted"/>
<evidence type="ECO:0000313" key="8">
    <source>
        <dbReference type="Proteomes" id="UP000182229"/>
    </source>
</evidence>
<feature type="region of interest" description="Disordered" evidence="5">
    <location>
        <begin position="1"/>
        <end position="35"/>
    </location>
</feature>
<keyword evidence="3 4" id="KW-0408">Iron</keyword>
<dbReference type="InterPro" id="IPR036909">
    <property type="entry name" value="Cyt_c-like_dom_sf"/>
</dbReference>
<dbReference type="GO" id="GO:0009055">
    <property type="term" value="F:electron transfer activity"/>
    <property type="evidence" value="ECO:0007669"/>
    <property type="project" value="InterPro"/>
</dbReference>
<dbReference type="STRING" id="83449.BON30_05805"/>